<sequence length="449" mass="49736">MACRASSGAAAIPRHLPARYGLPKTACRAISAPRRIEPIFKEKAVSDKNRVIISGGGPVGLICALSLARSGVPVTVLERFASLQEDPRAATTHPATLEMLGALGLEEDLRAAGLVAPIFQFWDRPSGEMVAEFDHALIADETAYPYVVQCEQFKTAQIVLRHLRNEPMAEVLFDHEVVSFVSHDDRVEVTVKTPDGQRLFEGRYLVGADGARSAVRKGANIEFEGFTWAEQFLVLTTPFDFEASRGYCFRSYFADPEEWCNCFKVAADGPPGLWRTVFPTSPDQTEAELLSDEAVHARLERFFPKDGGYEIVHRNLYRVHQRVAKTFRQGRILLAGDASHVNNPIGGMGLNGGIQDAVNLADKLARVWHGASDTLLDLYDLQRRTLTVDFVQAQTIQNKKRLEAKDPETRRANLDEMRRIAADPVSAKAYLMRASMLEANRKATALQAA</sequence>
<evidence type="ECO:0000256" key="3">
    <source>
        <dbReference type="ARBA" id="ARBA00022827"/>
    </source>
</evidence>
<keyword evidence="5" id="KW-0503">Monooxygenase</keyword>
<evidence type="ECO:0000256" key="2">
    <source>
        <dbReference type="ARBA" id="ARBA00022630"/>
    </source>
</evidence>
<gene>
    <name evidence="5" type="ORF">FPZ08_13550</name>
</gene>
<dbReference type="Gene3D" id="3.50.50.60">
    <property type="entry name" value="FAD/NAD(P)-binding domain"/>
    <property type="match status" value="1"/>
</dbReference>
<dbReference type="PANTHER" id="PTHR43004">
    <property type="entry name" value="TRK SYSTEM POTASSIUM UPTAKE PROTEIN"/>
    <property type="match status" value="1"/>
</dbReference>
<dbReference type="AlphaFoldDB" id="A0A5B8LV23"/>
<keyword evidence="6" id="KW-1185">Reference proteome</keyword>
<dbReference type="OrthoDB" id="9791689at2"/>
<accession>A0A5B8LV23</accession>
<evidence type="ECO:0000256" key="1">
    <source>
        <dbReference type="ARBA" id="ARBA00001974"/>
    </source>
</evidence>
<dbReference type="PANTHER" id="PTHR43004:SF19">
    <property type="entry name" value="BINDING MONOOXYGENASE, PUTATIVE (JCVI)-RELATED"/>
    <property type="match status" value="1"/>
</dbReference>
<evidence type="ECO:0000313" key="6">
    <source>
        <dbReference type="Proteomes" id="UP000315364"/>
    </source>
</evidence>
<dbReference type="SUPFAM" id="SSF51905">
    <property type="entry name" value="FAD/NAD(P)-binding domain"/>
    <property type="match status" value="1"/>
</dbReference>
<dbReference type="Pfam" id="PF01494">
    <property type="entry name" value="FAD_binding_3"/>
    <property type="match status" value="1"/>
</dbReference>
<dbReference type="Gene3D" id="3.30.70.2450">
    <property type="match status" value="1"/>
</dbReference>
<reference evidence="5 6" key="1">
    <citation type="submission" date="2019-07" db="EMBL/GenBank/DDBJ databases">
        <title>Full genome sequence of Devosia sp. Gsoil 520.</title>
        <authorList>
            <person name="Im W.-T."/>
        </authorList>
    </citation>
    <scope>NUCLEOTIDE SEQUENCE [LARGE SCALE GENOMIC DNA]</scope>
    <source>
        <strain evidence="5 6">Gsoil 520</strain>
    </source>
</reference>
<feature type="domain" description="FAD-binding" evidence="4">
    <location>
        <begin position="50"/>
        <end position="391"/>
    </location>
</feature>
<dbReference type="Proteomes" id="UP000315364">
    <property type="component" value="Chromosome"/>
</dbReference>
<evidence type="ECO:0000313" key="5">
    <source>
        <dbReference type="EMBL" id="QDZ11689.1"/>
    </source>
</evidence>
<dbReference type="EMBL" id="CP042304">
    <property type="protein sequence ID" value="QDZ11689.1"/>
    <property type="molecule type" value="Genomic_DNA"/>
</dbReference>
<comment type="cofactor">
    <cofactor evidence="1">
        <name>FAD</name>
        <dbReference type="ChEBI" id="CHEBI:57692"/>
    </cofactor>
</comment>
<dbReference type="KEGG" id="dea:FPZ08_13550"/>
<evidence type="ECO:0000259" key="4">
    <source>
        <dbReference type="Pfam" id="PF01494"/>
    </source>
</evidence>
<dbReference type="GO" id="GO:0071949">
    <property type="term" value="F:FAD binding"/>
    <property type="evidence" value="ECO:0007669"/>
    <property type="project" value="InterPro"/>
</dbReference>
<dbReference type="InterPro" id="IPR050641">
    <property type="entry name" value="RIFMO-like"/>
</dbReference>
<keyword evidence="2" id="KW-0285">Flavoprotein</keyword>
<dbReference type="GO" id="GO:0016709">
    <property type="term" value="F:oxidoreductase activity, acting on paired donors, with incorporation or reduction of molecular oxygen, NAD(P)H as one donor, and incorporation of one atom of oxygen"/>
    <property type="evidence" value="ECO:0007669"/>
    <property type="project" value="UniProtKB-ARBA"/>
</dbReference>
<name>A0A5B8LV23_9HYPH</name>
<protein>
    <submittedName>
        <fullName evidence="5">FAD-binding monooxygenase</fullName>
    </submittedName>
</protein>
<keyword evidence="5" id="KW-0560">Oxidoreductase</keyword>
<dbReference type="InterPro" id="IPR002938">
    <property type="entry name" value="FAD-bd"/>
</dbReference>
<dbReference type="InterPro" id="IPR036188">
    <property type="entry name" value="FAD/NAD-bd_sf"/>
</dbReference>
<dbReference type="PRINTS" id="PR00420">
    <property type="entry name" value="RNGMNOXGNASE"/>
</dbReference>
<keyword evidence="3" id="KW-0274">FAD</keyword>
<proteinExistence type="predicted"/>
<organism evidence="5 6">
    <name type="scientific">Devosia ginsengisoli</name>
    <dbReference type="NCBI Taxonomy" id="400770"/>
    <lineage>
        <taxon>Bacteria</taxon>
        <taxon>Pseudomonadati</taxon>
        <taxon>Pseudomonadota</taxon>
        <taxon>Alphaproteobacteria</taxon>
        <taxon>Hyphomicrobiales</taxon>
        <taxon>Devosiaceae</taxon>
        <taxon>Devosia</taxon>
    </lineage>
</organism>